<dbReference type="SUPFAM" id="SSF55455">
    <property type="entry name" value="SRF-like"/>
    <property type="match status" value="1"/>
</dbReference>
<dbReference type="EMBL" id="MSFU01000016">
    <property type="protein sequence ID" value="PWY70788.1"/>
    <property type="molecule type" value="Genomic_DNA"/>
</dbReference>
<dbReference type="VEuPathDB" id="FungiDB:BO83DRAFT_315539"/>
<evidence type="ECO:0000313" key="2">
    <source>
        <dbReference type="Proteomes" id="UP000246171"/>
    </source>
</evidence>
<dbReference type="InterPro" id="IPR036879">
    <property type="entry name" value="TF_MADSbox_sf"/>
</dbReference>
<dbReference type="Proteomes" id="UP000246171">
    <property type="component" value="Unassembled WGS sequence"/>
</dbReference>
<dbReference type="RefSeq" id="XP_025387125.1">
    <property type="nucleotide sequence ID" value="XM_025527626.1"/>
</dbReference>
<comment type="caution">
    <text evidence="1">The sequence shown here is derived from an EMBL/GenBank/DDBJ whole genome shotgun (WGS) entry which is preliminary data.</text>
</comment>
<dbReference type="GO" id="GO:0046983">
    <property type="term" value="F:protein dimerization activity"/>
    <property type="evidence" value="ECO:0007669"/>
    <property type="project" value="InterPro"/>
</dbReference>
<dbReference type="GO" id="GO:0003677">
    <property type="term" value="F:DNA binding"/>
    <property type="evidence" value="ECO:0007669"/>
    <property type="project" value="InterPro"/>
</dbReference>
<dbReference type="GeneID" id="37049588"/>
<organism evidence="1 2">
    <name type="scientific">Aspergillus eucalypticola (strain CBS 122712 / IBT 29274)</name>
    <dbReference type="NCBI Taxonomy" id="1448314"/>
    <lineage>
        <taxon>Eukaryota</taxon>
        <taxon>Fungi</taxon>
        <taxon>Dikarya</taxon>
        <taxon>Ascomycota</taxon>
        <taxon>Pezizomycotina</taxon>
        <taxon>Eurotiomycetes</taxon>
        <taxon>Eurotiomycetidae</taxon>
        <taxon>Eurotiales</taxon>
        <taxon>Aspergillaceae</taxon>
        <taxon>Aspergillus</taxon>
        <taxon>Aspergillus subgen. Circumdati</taxon>
    </lineage>
</organism>
<dbReference type="GO" id="GO:0045944">
    <property type="term" value="P:positive regulation of transcription by RNA polymerase II"/>
    <property type="evidence" value="ECO:0007669"/>
    <property type="project" value="UniProtKB-ARBA"/>
</dbReference>
<dbReference type="OrthoDB" id="1898716at2759"/>
<dbReference type="AlphaFoldDB" id="A0A317VCS3"/>
<reference evidence="1" key="1">
    <citation type="submission" date="2016-12" db="EMBL/GenBank/DDBJ databases">
        <title>The genomes of Aspergillus section Nigri reveals drivers in fungal speciation.</title>
        <authorList>
            <consortium name="DOE Joint Genome Institute"/>
            <person name="Vesth T.C."/>
            <person name="Nybo J."/>
            <person name="Theobald S."/>
            <person name="Brandl J."/>
            <person name="Frisvad J.C."/>
            <person name="Nielsen K.F."/>
            <person name="Lyhne E.K."/>
            <person name="Kogle M.E."/>
            <person name="Kuo A."/>
            <person name="Riley R."/>
            <person name="Clum A."/>
            <person name="Nolan M."/>
            <person name="Lipzen A."/>
            <person name="Salamov A."/>
            <person name="Henrissat B."/>
            <person name="Wiebenga A."/>
            <person name="De vries R.P."/>
            <person name="Grigoriev I.V."/>
            <person name="Mortensen U.H."/>
            <person name="Andersen M.R."/>
            <person name="Baker S.E."/>
        </authorList>
    </citation>
    <scope>NUCLEOTIDE SEQUENCE</scope>
    <source>
        <strain evidence="1">CBS 122712</strain>
    </source>
</reference>
<keyword evidence="2" id="KW-1185">Reference proteome</keyword>
<evidence type="ECO:0000313" key="1">
    <source>
        <dbReference type="EMBL" id="PWY70788.1"/>
    </source>
</evidence>
<sequence length="70" mass="7889">MTRQKRDRRKKSPIRNAYEYSTLCDAEVCLGIRIPESGQVTAFLPDSTGFWSGLSSRLVGFQYGCCCYGN</sequence>
<proteinExistence type="predicted"/>
<protein>
    <submittedName>
        <fullName evidence="1">Uncharacterized protein</fullName>
    </submittedName>
</protein>
<gene>
    <name evidence="1" type="ORF">BO83DRAFT_315539</name>
</gene>
<dbReference type="Gene3D" id="3.40.1810.10">
    <property type="entry name" value="Transcription factor, MADS-box"/>
    <property type="match status" value="1"/>
</dbReference>
<name>A0A317VCS3_ASPEC</name>
<accession>A0A317VCS3</accession>